<dbReference type="RefSeq" id="WP_309767179.1">
    <property type="nucleotide sequence ID" value="NZ_JARWAI010000003.1"/>
</dbReference>
<reference evidence="4 5" key="1">
    <citation type="submission" date="2023-04" db="EMBL/GenBank/DDBJ databases">
        <title>A long-awaited taxogenomic arrangement of the family Halomonadaceae.</title>
        <authorList>
            <person name="De La Haba R."/>
            <person name="Chuvochina M."/>
            <person name="Wittouck S."/>
            <person name="Arahal D.R."/>
            <person name="Sanchez-Porro C."/>
            <person name="Hugenholtz P."/>
            <person name="Ventosa A."/>
        </authorList>
    </citation>
    <scope>NUCLEOTIDE SEQUENCE [LARGE SCALE GENOMIC DNA]</scope>
    <source>
        <strain evidence="4 5">DSM 18042</strain>
    </source>
</reference>
<keyword evidence="5" id="KW-1185">Reference proteome</keyword>
<evidence type="ECO:0000313" key="5">
    <source>
        <dbReference type="Proteomes" id="UP001269267"/>
    </source>
</evidence>
<comment type="catalytic activity">
    <reaction evidence="1">
        <text>beta-D-ribopyranose = beta-D-ribofuranose</text>
        <dbReference type="Rhea" id="RHEA:25432"/>
        <dbReference type="ChEBI" id="CHEBI:27476"/>
        <dbReference type="ChEBI" id="CHEBI:47002"/>
        <dbReference type="EC" id="5.4.99.62"/>
    </reaction>
</comment>
<dbReference type="Gene3D" id="3.40.1650.10">
    <property type="entry name" value="RbsD-like domain"/>
    <property type="match status" value="1"/>
</dbReference>
<dbReference type="Pfam" id="PF05025">
    <property type="entry name" value="RbsD_FucU"/>
    <property type="match status" value="1"/>
</dbReference>
<dbReference type="InterPro" id="IPR023750">
    <property type="entry name" value="RbsD-like_sf"/>
</dbReference>
<evidence type="ECO:0000256" key="2">
    <source>
        <dbReference type="ARBA" id="ARBA00023235"/>
    </source>
</evidence>
<proteinExistence type="predicted"/>
<name>A0ABU1G9K4_9GAMM</name>
<dbReference type="SUPFAM" id="SSF102546">
    <property type="entry name" value="RbsD-like"/>
    <property type="match status" value="1"/>
</dbReference>
<sequence length="149" mass="15657">MMKGNLLHPELLSALAGAGHGSQILIADALYPHSTGVSSTAARVHLNLRAGMVPAADVLKAVAETIHIEAATYMQTAEGGASEAVQEFQQLLAQHVHGGGEHGGGEKITWSSLARMEFYTACREPDVCLLIATGETRPYTNLLLTVGVP</sequence>
<keyword evidence="2" id="KW-0413">Isomerase</keyword>
<evidence type="ECO:0000313" key="4">
    <source>
        <dbReference type="EMBL" id="MDR5874173.1"/>
    </source>
</evidence>
<organism evidence="4 5">
    <name type="scientific">Vreelandella gomseomensis</name>
    <dbReference type="NCBI Taxonomy" id="370766"/>
    <lineage>
        <taxon>Bacteria</taxon>
        <taxon>Pseudomonadati</taxon>
        <taxon>Pseudomonadota</taxon>
        <taxon>Gammaproteobacteria</taxon>
        <taxon>Oceanospirillales</taxon>
        <taxon>Halomonadaceae</taxon>
        <taxon>Vreelandella</taxon>
    </lineage>
</organism>
<gene>
    <name evidence="4" type="ORF">QC815_04485</name>
</gene>
<evidence type="ECO:0000256" key="3">
    <source>
        <dbReference type="ARBA" id="ARBA00036324"/>
    </source>
</evidence>
<dbReference type="InterPro" id="IPR007721">
    <property type="entry name" value="RbsD_FucU"/>
</dbReference>
<dbReference type="Proteomes" id="UP001269267">
    <property type="component" value="Unassembled WGS sequence"/>
</dbReference>
<dbReference type="InterPro" id="IPR050443">
    <property type="entry name" value="RbsD/FucU_mutarotase"/>
</dbReference>
<accession>A0ABU1G9K4</accession>
<dbReference type="PANTHER" id="PTHR31690">
    <property type="entry name" value="FUCOSE MUTAROTASE"/>
    <property type="match status" value="1"/>
</dbReference>
<protein>
    <submittedName>
        <fullName evidence="4">RbsD/FucU family protein</fullName>
    </submittedName>
</protein>
<dbReference type="PANTHER" id="PTHR31690:SF4">
    <property type="entry name" value="FUCOSE MUTAROTASE"/>
    <property type="match status" value="1"/>
</dbReference>
<evidence type="ECO:0000256" key="1">
    <source>
        <dbReference type="ARBA" id="ARBA00000223"/>
    </source>
</evidence>
<comment type="catalytic activity">
    <reaction evidence="3">
        <text>alpha-L-fucose = beta-L-fucose</text>
        <dbReference type="Rhea" id="RHEA:25580"/>
        <dbReference type="ChEBI" id="CHEBI:42548"/>
        <dbReference type="ChEBI" id="CHEBI:42589"/>
        <dbReference type="EC" id="5.1.3.29"/>
    </reaction>
</comment>
<comment type="caution">
    <text evidence="4">The sequence shown here is derived from an EMBL/GenBank/DDBJ whole genome shotgun (WGS) entry which is preliminary data.</text>
</comment>
<dbReference type="EMBL" id="JARWAI010000003">
    <property type="protein sequence ID" value="MDR5874173.1"/>
    <property type="molecule type" value="Genomic_DNA"/>
</dbReference>